<reference evidence="1" key="1">
    <citation type="submission" date="2015-07" db="EMBL/GenBank/DDBJ databases">
        <title>MeaNS - Measles Nucleotide Surveillance Program.</title>
        <authorList>
            <person name="Tran T."/>
            <person name="Druce J."/>
        </authorList>
    </citation>
    <scope>NUCLEOTIDE SEQUENCE</scope>
    <source>
        <strain evidence="1">UCB-OBI-ISO-001</strain>
        <tissue evidence="1">Gonad</tissue>
    </source>
</reference>
<proteinExistence type="predicted"/>
<dbReference type="AlphaFoldDB" id="A0A0L8GFK9"/>
<accession>A0A0L8GFK9</accession>
<gene>
    <name evidence="1" type="ORF">OCBIM_22034306mg</name>
</gene>
<name>A0A0L8GFK9_OCTBM</name>
<sequence length="60" mass="6934">MKHINNNKKKLINSVSAKKYLEICENKSMIKYSLNRSMLLMKKKKKSLSNLAGIRQVAKP</sequence>
<evidence type="ECO:0000313" key="1">
    <source>
        <dbReference type="EMBL" id="KOF75801.1"/>
    </source>
</evidence>
<protein>
    <submittedName>
        <fullName evidence="1">Uncharacterized protein</fullName>
    </submittedName>
</protein>
<dbReference type="EMBL" id="KQ422015">
    <property type="protein sequence ID" value="KOF75801.1"/>
    <property type="molecule type" value="Genomic_DNA"/>
</dbReference>
<organism evidence="1">
    <name type="scientific">Octopus bimaculoides</name>
    <name type="common">California two-spotted octopus</name>
    <dbReference type="NCBI Taxonomy" id="37653"/>
    <lineage>
        <taxon>Eukaryota</taxon>
        <taxon>Metazoa</taxon>
        <taxon>Spiralia</taxon>
        <taxon>Lophotrochozoa</taxon>
        <taxon>Mollusca</taxon>
        <taxon>Cephalopoda</taxon>
        <taxon>Coleoidea</taxon>
        <taxon>Octopodiformes</taxon>
        <taxon>Octopoda</taxon>
        <taxon>Incirrata</taxon>
        <taxon>Octopodidae</taxon>
        <taxon>Octopus</taxon>
    </lineage>
</organism>